<dbReference type="GO" id="GO:0006631">
    <property type="term" value="P:fatty acid metabolic process"/>
    <property type="evidence" value="ECO:0007669"/>
    <property type="project" value="TreeGrafter"/>
</dbReference>
<dbReference type="InterPro" id="IPR045851">
    <property type="entry name" value="AMP-bd_C_sf"/>
</dbReference>
<evidence type="ECO:0000313" key="5">
    <source>
        <dbReference type="EMBL" id="MCP1335329.1"/>
    </source>
</evidence>
<sequence length="541" mass="57529">MQADSANAKMIAAPERTLTAMLAAQPADATAIVYEGERWTFGALLELSRKAAGGLARLGIGPGDRVAIWLPNCVAYAATMLGCAQLGAVAVAVNTRFRSVEVEDIVGRGRCKALIFWPGFKSIDFAGILKAVDPKALTTLETLVVYDEGGDAPDDVGLPGIATVRYADVMSADPYADCHGTPESPCNMFTTSGTTKKPKFVMHKQSVVVHHAREVVRGFGYGARDAVMLQTVPMCGVFGFCQFLAGLAAGRPNVLMSVFDAEGAVDLIREHGVTHTVGGDDMADRMIAAADASGKPMSTLRHFGYARFNAALTDIVERADAHGFTMCAVYGSSEVQALFSVQRADAPAEQRKIGGGIPVSPDAEIRARDRETGRILPHGEPGELEMRAPSLMIGYDGNPEASAEAMTEDGYFRTGDLGYTTEREGFVYLSRMGDVLRLGGFLVNPAEIEDHLVHHPAVDGAQVVGAERHPGTVAVGFVMLKPGAETDEAALKAHCKAGLASFKQPARIFIVDAFPVTQSANGTKIQRAKLREMAAERLAEA</sequence>
<accession>A0A9J6PAA9</accession>
<evidence type="ECO:0000259" key="3">
    <source>
        <dbReference type="Pfam" id="PF00501"/>
    </source>
</evidence>
<comment type="caution">
    <text evidence="5">The sequence shown here is derived from an EMBL/GenBank/DDBJ whole genome shotgun (WGS) entry which is preliminary data.</text>
</comment>
<comment type="similarity">
    <text evidence="1">Belongs to the ATP-dependent AMP-binding enzyme family.</text>
</comment>
<dbReference type="GO" id="GO:0031956">
    <property type="term" value="F:medium-chain fatty acid-CoA ligase activity"/>
    <property type="evidence" value="ECO:0007669"/>
    <property type="project" value="TreeGrafter"/>
</dbReference>
<feature type="domain" description="AMP-dependent synthetase/ligase" evidence="3">
    <location>
        <begin position="23"/>
        <end position="395"/>
    </location>
</feature>
<dbReference type="Gene3D" id="3.30.300.30">
    <property type="match status" value="1"/>
</dbReference>
<protein>
    <submittedName>
        <fullName evidence="5">AMP-binding protein</fullName>
    </submittedName>
</protein>
<evidence type="ECO:0000256" key="2">
    <source>
        <dbReference type="ARBA" id="ARBA00022598"/>
    </source>
</evidence>
<dbReference type="PANTHER" id="PTHR43201">
    <property type="entry name" value="ACYL-COA SYNTHETASE"/>
    <property type="match status" value="1"/>
</dbReference>
<dbReference type="Gene3D" id="3.40.50.12780">
    <property type="entry name" value="N-terminal domain of ligase-like"/>
    <property type="match status" value="1"/>
</dbReference>
<evidence type="ECO:0000313" key="6">
    <source>
        <dbReference type="Proteomes" id="UP001055804"/>
    </source>
</evidence>
<proteinExistence type="inferred from homology"/>
<dbReference type="RefSeq" id="WP_269331276.1">
    <property type="nucleotide sequence ID" value="NZ_JAMZFT010000001.1"/>
</dbReference>
<dbReference type="EMBL" id="JAMZFT010000001">
    <property type="protein sequence ID" value="MCP1335329.1"/>
    <property type="molecule type" value="Genomic_DNA"/>
</dbReference>
<gene>
    <name evidence="5" type="ORF">NJQ99_02805</name>
</gene>
<dbReference type="SUPFAM" id="SSF56801">
    <property type="entry name" value="Acetyl-CoA synthetase-like"/>
    <property type="match status" value="1"/>
</dbReference>
<dbReference type="PANTHER" id="PTHR43201:SF5">
    <property type="entry name" value="MEDIUM-CHAIN ACYL-COA LIGASE ACSF2, MITOCHONDRIAL"/>
    <property type="match status" value="1"/>
</dbReference>
<dbReference type="Pfam" id="PF13193">
    <property type="entry name" value="AMP-binding_C"/>
    <property type="match status" value="1"/>
</dbReference>
<reference evidence="5" key="1">
    <citation type="submission" date="2022-06" db="EMBL/GenBank/DDBJ databases">
        <title>Isolation and Genomics of Futiania mangrovii gen. nov., sp. nov., a Rare and Metabolically-versatile member in the Class Alphaproteobacteria.</title>
        <authorList>
            <person name="Liu L."/>
            <person name="Huang W.-C."/>
            <person name="Pan J."/>
            <person name="Li J."/>
            <person name="Huang Y."/>
            <person name="Du H."/>
            <person name="Liu Y."/>
            <person name="Li M."/>
        </authorList>
    </citation>
    <scope>NUCLEOTIDE SEQUENCE</scope>
    <source>
        <strain evidence="5">FT118</strain>
    </source>
</reference>
<keyword evidence="6" id="KW-1185">Reference proteome</keyword>
<evidence type="ECO:0000256" key="1">
    <source>
        <dbReference type="ARBA" id="ARBA00006432"/>
    </source>
</evidence>
<feature type="domain" description="AMP-binding enzyme C-terminal" evidence="4">
    <location>
        <begin position="447"/>
        <end position="520"/>
    </location>
</feature>
<dbReference type="AlphaFoldDB" id="A0A9J6PAA9"/>
<name>A0A9J6PAA9_9PROT</name>
<keyword evidence="2" id="KW-0436">Ligase</keyword>
<evidence type="ECO:0000259" key="4">
    <source>
        <dbReference type="Pfam" id="PF13193"/>
    </source>
</evidence>
<organism evidence="5 6">
    <name type="scientific">Futiania mangrovi</name>
    <dbReference type="NCBI Taxonomy" id="2959716"/>
    <lineage>
        <taxon>Bacteria</taxon>
        <taxon>Pseudomonadati</taxon>
        <taxon>Pseudomonadota</taxon>
        <taxon>Alphaproteobacteria</taxon>
        <taxon>Futianiales</taxon>
        <taxon>Futianiaceae</taxon>
        <taxon>Futiania</taxon>
    </lineage>
</organism>
<dbReference type="InterPro" id="IPR025110">
    <property type="entry name" value="AMP-bd_C"/>
</dbReference>
<dbReference type="Pfam" id="PF00501">
    <property type="entry name" value="AMP-binding"/>
    <property type="match status" value="1"/>
</dbReference>
<dbReference type="InterPro" id="IPR042099">
    <property type="entry name" value="ANL_N_sf"/>
</dbReference>
<dbReference type="InterPro" id="IPR000873">
    <property type="entry name" value="AMP-dep_synth/lig_dom"/>
</dbReference>
<dbReference type="Proteomes" id="UP001055804">
    <property type="component" value="Unassembled WGS sequence"/>
</dbReference>